<dbReference type="GO" id="GO:0032259">
    <property type="term" value="P:methylation"/>
    <property type="evidence" value="ECO:0007669"/>
    <property type="project" value="UniProtKB-KW"/>
</dbReference>
<dbReference type="InterPro" id="IPR029063">
    <property type="entry name" value="SAM-dependent_MTases_sf"/>
</dbReference>
<keyword evidence="3" id="KW-1185">Reference proteome</keyword>
<proteinExistence type="predicted"/>
<dbReference type="Pfam" id="PF13649">
    <property type="entry name" value="Methyltransf_25"/>
    <property type="match status" value="1"/>
</dbReference>
<dbReference type="PROSITE" id="PS51022">
    <property type="entry name" value="L27"/>
    <property type="match status" value="1"/>
</dbReference>
<dbReference type="Proteomes" id="UP000585050">
    <property type="component" value="Unassembled WGS sequence"/>
</dbReference>
<organism evidence="2 3">
    <name type="scientific">Flammeovirga agarivorans</name>
    <dbReference type="NCBI Taxonomy" id="2726742"/>
    <lineage>
        <taxon>Bacteria</taxon>
        <taxon>Pseudomonadati</taxon>
        <taxon>Bacteroidota</taxon>
        <taxon>Cytophagia</taxon>
        <taxon>Cytophagales</taxon>
        <taxon>Flammeovirgaceae</taxon>
        <taxon>Flammeovirga</taxon>
    </lineage>
</organism>
<gene>
    <name evidence="2" type="ORF">HGP29_06490</name>
</gene>
<reference evidence="2 3" key="1">
    <citation type="submission" date="2020-04" db="EMBL/GenBank/DDBJ databases">
        <title>Flammeovirga sp. SR4, a novel species isolated from seawater.</title>
        <authorList>
            <person name="Wang X."/>
        </authorList>
    </citation>
    <scope>NUCLEOTIDE SEQUENCE [LARGE SCALE GENOMIC DNA]</scope>
    <source>
        <strain evidence="2 3">SR4</strain>
    </source>
</reference>
<dbReference type="RefSeq" id="WP_168881559.1">
    <property type="nucleotide sequence ID" value="NZ_JABAIL010000002.1"/>
</dbReference>
<dbReference type="SUPFAM" id="SSF53335">
    <property type="entry name" value="S-adenosyl-L-methionine-dependent methyltransferases"/>
    <property type="match status" value="1"/>
</dbReference>
<accession>A0A7X8XV86</accession>
<evidence type="ECO:0000313" key="2">
    <source>
        <dbReference type="EMBL" id="NLR90845.1"/>
    </source>
</evidence>
<keyword evidence="2" id="KW-0489">Methyltransferase</keyword>
<feature type="domain" description="L27" evidence="1">
    <location>
        <begin position="1"/>
        <end position="24"/>
    </location>
</feature>
<name>A0A7X8XV86_9BACT</name>
<dbReference type="Gene3D" id="3.40.50.150">
    <property type="entry name" value="Vaccinia Virus protein VP39"/>
    <property type="match status" value="1"/>
</dbReference>
<evidence type="ECO:0000259" key="1">
    <source>
        <dbReference type="PROSITE" id="PS51022"/>
    </source>
</evidence>
<dbReference type="CDD" id="cd02440">
    <property type="entry name" value="AdoMet_MTases"/>
    <property type="match status" value="1"/>
</dbReference>
<dbReference type="GO" id="GO:0008168">
    <property type="term" value="F:methyltransferase activity"/>
    <property type="evidence" value="ECO:0007669"/>
    <property type="project" value="UniProtKB-KW"/>
</dbReference>
<dbReference type="EMBL" id="JABAIL010000002">
    <property type="protein sequence ID" value="NLR90845.1"/>
    <property type="molecule type" value="Genomic_DNA"/>
</dbReference>
<protein>
    <submittedName>
        <fullName evidence="2">Class I SAM-dependent methyltransferase</fullName>
    </submittedName>
</protein>
<keyword evidence="2" id="KW-0808">Transferase</keyword>
<dbReference type="InterPro" id="IPR041698">
    <property type="entry name" value="Methyltransf_25"/>
</dbReference>
<dbReference type="AlphaFoldDB" id="A0A7X8XV86"/>
<evidence type="ECO:0000313" key="3">
    <source>
        <dbReference type="Proteomes" id="UP000585050"/>
    </source>
</evidence>
<sequence length="211" mass="24594">MKKDHFNPIAKVYDRLAKIVFGNSIIDIQHQTFEKVKMGGKVLILGGGSGKILPFIDQQIKPNDITYVELSSEMIELAKDKKVSCSINFIQDSYEVINPDKNKYDVLITNFFLDILTYEKLTAFINTSHELLNQNGQWIVTDFRIDPHPLKKVFHQTLHKCMVLFFKITVNLQNSKLYDYEEMIRNGNHFQQKIAYKAFSKMMFSTLFQKV</sequence>
<dbReference type="InterPro" id="IPR004172">
    <property type="entry name" value="L27_dom"/>
</dbReference>
<comment type="caution">
    <text evidence="2">The sequence shown here is derived from an EMBL/GenBank/DDBJ whole genome shotgun (WGS) entry which is preliminary data.</text>
</comment>